<evidence type="ECO:0000256" key="3">
    <source>
        <dbReference type="ARBA" id="ARBA00022737"/>
    </source>
</evidence>
<evidence type="ECO:0000256" key="2">
    <source>
        <dbReference type="ARBA" id="ARBA00022574"/>
    </source>
</evidence>
<dbReference type="SUPFAM" id="SSF50978">
    <property type="entry name" value="WD40 repeat-like"/>
    <property type="match status" value="1"/>
</dbReference>
<sequence length="282" mass="31763">MYTNLGESNEEEDEKGRKKKKKKKKKRNCVLLEELCEYSVPSDPISVPTTSTVNDLQNIITQLLNEELVVFDFLINNEFIEGTLDEFINKKKISAETLDVEYTVRQAAPVVSGEIVHEDFVSCVSRRQNYVLTCAYDGAVKLHTIDGKGPIFTLALNEKVKVVEWVDLDETQTGESVFLTGGFAQVVRLWVWNQATRSVRCAAICRGHQGTVLSMASNSQTNDSKDKIFATGSWDSSIKIWSSGNKTPPGAGSLIGLWLFSHNYDHFCSQRSPEIRRFIRKD</sequence>
<dbReference type="GO" id="GO:0005634">
    <property type="term" value="C:nucleus"/>
    <property type="evidence" value="ECO:0007669"/>
    <property type="project" value="UniProtKB-SubCell"/>
</dbReference>
<evidence type="ECO:0000313" key="8">
    <source>
        <dbReference type="EMBL" id="VDN10141.1"/>
    </source>
</evidence>
<feature type="repeat" description="WD" evidence="5">
    <location>
        <begin position="205"/>
        <end position="242"/>
    </location>
</feature>
<feature type="domain" description="NLE" evidence="7">
    <location>
        <begin position="37"/>
        <end position="88"/>
    </location>
</feature>
<reference evidence="8 9" key="1">
    <citation type="submission" date="2018-11" db="EMBL/GenBank/DDBJ databases">
        <authorList>
            <consortium name="Pathogen Informatics"/>
        </authorList>
    </citation>
    <scope>NUCLEOTIDE SEQUENCE [LARGE SCALE GENOMIC DNA]</scope>
</reference>
<gene>
    <name evidence="8" type="ORF">DILT_LOCUS5972</name>
</gene>
<dbReference type="InterPro" id="IPR001680">
    <property type="entry name" value="WD40_rpt"/>
</dbReference>
<comment type="subcellular location">
    <subcellularLocation>
        <location evidence="1">Nucleus</location>
    </subcellularLocation>
</comment>
<dbReference type="Pfam" id="PF08154">
    <property type="entry name" value="NLE"/>
    <property type="match status" value="1"/>
</dbReference>
<evidence type="ECO:0000256" key="4">
    <source>
        <dbReference type="ARBA" id="ARBA00023242"/>
    </source>
</evidence>
<feature type="region of interest" description="Disordered" evidence="6">
    <location>
        <begin position="1"/>
        <end position="24"/>
    </location>
</feature>
<dbReference type="OrthoDB" id="9972657at2759"/>
<dbReference type="InterPro" id="IPR036322">
    <property type="entry name" value="WD40_repeat_dom_sf"/>
</dbReference>
<dbReference type="AlphaFoldDB" id="A0A3P7LVA8"/>
<dbReference type="PROSITE" id="PS50082">
    <property type="entry name" value="WD_REPEATS_2"/>
    <property type="match status" value="1"/>
</dbReference>
<dbReference type="Pfam" id="PF00400">
    <property type="entry name" value="WD40"/>
    <property type="match status" value="2"/>
</dbReference>
<evidence type="ECO:0000256" key="6">
    <source>
        <dbReference type="SAM" id="MobiDB-lite"/>
    </source>
</evidence>
<dbReference type="InterPro" id="IPR012972">
    <property type="entry name" value="NLE"/>
</dbReference>
<dbReference type="InterPro" id="IPR015943">
    <property type="entry name" value="WD40/YVTN_repeat-like_dom_sf"/>
</dbReference>
<dbReference type="PANTHER" id="PTHR19855:SF11">
    <property type="entry name" value="RIBOSOME BIOGENESIS PROTEIN WDR12"/>
    <property type="match status" value="1"/>
</dbReference>
<keyword evidence="2 5" id="KW-0853">WD repeat</keyword>
<name>A0A3P7LVA8_DIBLA</name>
<dbReference type="EMBL" id="UYRU01048555">
    <property type="protein sequence ID" value="VDN10141.1"/>
    <property type="molecule type" value="Genomic_DNA"/>
</dbReference>
<evidence type="ECO:0000313" key="9">
    <source>
        <dbReference type="Proteomes" id="UP000281553"/>
    </source>
</evidence>
<dbReference type="SMART" id="SM00320">
    <property type="entry name" value="WD40"/>
    <property type="match status" value="3"/>
</dbReference>
<evidence type="ECO:0000256" key="5">
    <source>
        <dbReference type="PROSITE-ProRule" id="PRU00221"/>
    </source>
</evidence>
<protein>
    <recommendedName>
        <fullName evidence="7">NLE domain-containing protein</fullName>
    </recommendedName>
</protein>
<evidence type="ECO:0000256" key="1">
    <source>
        <dbReference type="ARBA" id="ARBA00004123"/>
    </source>
</evidence>
<keyword evidence="3" id="KW-0677">Repeat</keyword>
<evidence type="ECO:0000259" key="7">
    <source>
        <dbReference type="Pfam" id="PF08154"/>
    </source>
</evidence>
<keyword evidence="9" id="KW-1185">Reference proteome</keyword>
<dbReference type="Proteomes" id="UP000281553">
    <property type="component" value="Unassembled WGS sequence"/>
</dbReference>
<dbReference type="PANTHER" id="PTHR19855">
    <property type="entry name" value="WD40 REPEAT PROTEIN 12, 37"/>
    <property type="match status" value="1"/>
</dbReference>
<dbReference type="Gene3D" id="2.130.10.10">
    <property type="entry name" value="YVTN repeat-like/Quinoprotein amine dehydrogenase"/>
    <property type="match status" value="1"/>
</dbReference>
<organism evidence="8 9">
    <name type="scientific">Dibothriocephalus latus</name>
    <name type="common">Fish tapeworm</name>
    <name type="synonym">Diphyllobothrium latum</name>
    <dbReference type="NCBI Taxonomy" id="60516"/>
    <lineage>
        <taxon>Eukaryota</taxon>
        <taxon>Metazoa</taxon>
        <taxon>Spiralia</taxon>
        <taxon>Lophotrochozoa</taxon>
        <taxon>Platyhelminthes</taxon>
        <taxon>Cestoda</taxon>
        <taxon>Eucestoda</taxon>
        <taxon>Diphyllobothriidea</taxon>
        <taxon>Diphyllobothriidae</taxon>
        <taxon>Dibothriocephalus</taxon>
    </lineage>
</organism>
<keyword evidence="4" id="KW-0539">Nucleus</keyword>
<proteinExistence type="predicted"/>
<accession>A0A3P7LVA8</accession>